<name>A0AAD5U2X4_9FUNG</name>
<evidence type="ECO:0000313" key="5">
    <source>
        <dbReference type="Proteomes" id="UP001211065"/>
    </source>
</evidence>
<dbReference type="PROSITE" id="PS50005">
    <property type="entry name" value="TPR"/>
    <property type="match status" value="1"/>
</dbReference>
<feature type="repeat" description="TPR" evidence="2">
    <location>
        <begin position="659"/>
        <end position="692"/>
    </location>
</feature>
<keyword evidence="5" id="KW-1185">Reference proteome</keyword>
<evidence type="ECO:0000256" key="1">
    <source>
        <dbReference type="ARBA" id="ARBA00038101"/>
    </source>
</evidence>
<comment type="caution">
    <text evidence="4">The sequence shown here is derived from an EMBL/GenBank/DDBJ whole genome shotgun (WGS) entry which is preliminary data.</text>
</comment>
<dbReference type="AlphaFoldDB" id="A0AAD5U2X4"/>
<dbReference type="InterPro" id="IPR050767">
    <property type="entry name" value="Sel1_AlgK"/>
</dbReference>
<evidence type="ECO:0000256" key="2">
    <source>
        <dbReference type="PROSITE-ProRule" id="PRU00339"/>
    </source>
</evidence>
<evidence type="ECO:0000313" key="4">
    <source>
        <dbReference type="EMBL" id="KAJ3221107.1"/>
    </source>
</evidence>
<dbReference type="Proteomes" id="UP001211065">
    <property type="component" value="Unassembled WGS sequence"/>
</dbReference>
<protein>
    <submittedName>
        <fullName evidence="4">Uncharacterized protein</fullName>
    </submittedName>
</protein>
<organism evidence="4 5">
    <name type="scientific">Clydaea vesicula</name>
    <dbReference type="NCBI Taxonomy" id="447962"/>
    <lineage>
        <taxon>Eukaryota</taxon>
        <taxon>Fungi</taxon>
        <taxon>Fungi incertae sedis</taxon>
        <taxon>Chytridiomycota</taxon>
        <taxon>Chytridiomycota incertae sedis</taxon>
        <taxon>Chytridiomycetes</taxon>
        <taxon>Lobulomycetales</taxon>
        <taxon>Lobulomycetaceae</taxon>
        <taxon>Clydaea</taxon>
    </lineage>
</organism>
<dbReference type="PANTHER" id="PTHR11102">
    <property type="entry name" value="SEL-1-LIKE PROTEIN"/>
    <property type="match status" value="1"/>
</dbReference>
<evidence type="ECO:0000256" key="3">
    <source>
        <dbReference type="SAM" id="MobiDB-lite"/>
    </source>
</evidence>
<comment type="similarity">
    <text evidence="1">Belongs to the sel-1 family.</text>
</comment>
<keyword evidence="2" id="KW-0802">TPR repeat</keyword>
<reference evidence="4" key="1">
    <citation type="submission" date="2020-05" db="EMBL/GenBank/DDBJ databases">
        <title>Phylogenomic resolution of chytrid fungi.</title>
        <authorList>
            <person name="Stajich J.E."/>
            <person name="Amses K."/>
            <person name="Simmons R."/>
            <person name="Seto K."/>
            <person name="Myers J."/>
            <person name="Bonds A."/>
            <person name="Quandt C.A."/>
            <person name="Barry K."/>
            <person name="Liu P."/>
            <person name="Grigoriev I."/>
            <person name="Longcore J.E."/>
            <person name="James T.Y."/>
        </authorList>
    </citation>
    <scope>NUCLEOTIDE SEQUENCE</scope>
    <source>
        <strain evidence="4">JEL0476</strain>
    </source>
</reference>
<dbReference type="InterPro" id="IPR011990">
    <property type="entry name" value="TPR-like_helical_dom_sf"/>
</dbReference>
<dbReference type="InterPro" id="IPR006597">
    <property type="entry name" value="Sel1-like"/>
</dbReference>
<dbReference type="PANTHER" id="PTHR11102:SF160">
    <property type="entry name" value="ERAD-ASSOCIATED E3 UBIQUITIN-PROTEIN LIGASE COMPONENT HRD3"/>
    <property type="match status" value="1"/>
</dbReference>
<feature type="region of interest" description="Disordered" evidence="3">
    <location>
        <begin position="252"/>
        <end position="281"/>
    </location>
</feature>
<dbReference type="Gene3D" id="1.25.40.10">
    <property type="entry name" value="Tetratricopeptide repeat domain"/>
    <property type="match status" value="2"/>
</dbReference>
<dbReference type="EMBL" id="JADGJW010000251">
    <property type="protein sequence ID" value="KAJ3221107.1"/>
    <property type="molecule type" value="Genomic_DNA"/>
</dbReference>
<gene>
    <name evidence="4" type="ORF">HK099_003779</name>
</gene>
<dbReference type="SUPFAM" id="SSF81901">
    <property type="entry name" value="HCP-like"/>
    <property type="match status" value="1"/>
</dbReference>
<proteinExistence type="inferred from homology"/>
<dbReference type="Pfam" id="PF08238">
    <property type="entry name" value="Sel1"/>
    <property type="match status" value="4"/>
</dbReference>
<sequence>MNIAARAINVDELQNYYPQNVNVDAFLGQIFSELNGTYGYYNLHYVRFSNDIQKSNTIKFQLRDLDLNQTPAFQLVPRAKDIPEKDKLFKFLVGFIDNNNKWRAILRCTCCGLMIFYDSIQRNIQQGNARDEHLKNESRHFCTGKDPTKKCKDREALAKFAKNMNLIDVSPVLKNSPTPNNSKVVMPVEKLIKKRKADNAIIKMEETSNIYEVSYAFMRPKMNREGLEWLEEQRRLNLSILIKFHPTQDLTPPDLNTYVTDTDSNSASSPSSSTQYGSHHDALSDTTHYSISIDQFLGDTPDFYLPIQYSGHQLRTRNMQQTIIKSEPEENLVESENSPTVKTEKIENIKTEENNSISSSNSLSIPIISTSLTKPPRSDSLPNTTTTVPSITVSNEVSATTVNLSHNTSEIVNVEHKTSSSSLKENPQNSVSSLVSTVSNNSLPSQENTLTQNNVINSLIGAIPDISDEEDLASELPPYDPDSSPIVTSKVREANAIRNILPKNEEFSNTSLSKIQFVMTKVKSEDIIDVKKITDGMKDLDVRETDKQKSAEKEKGWKSVTGSLKNIFTKESKSLESTPSLENIRGDSSIKYPLDYKNQQSYKKQSIAASKLKEKEKDIKFLSEKEQLKQKSEKELLKQKDELHFNDFSEKDILSNGAGESLFQMGKIFFKEKKFSEAVKIFEVASKLDSASAQYHLGFCYLNGLGVEKDLNEAYKYFSLSSAYNTDSAFYLGLLLYNGLGGIEKNYAESYKYFKLAADDGNPYALCYLGQCHYYGHGTEKNLYEAYKYFNCSEELNCNMDSQYFLARFFEKGLGGIGKDLDKAREYYKSSANQGHMKAKENLGNLNVWENLNKF</sequence>
<dbReference type="InterPro" id="IPR019734">
    <property type="entry name" value="TPR_rpt"/>
</dbReference>
<accession>A0AAD5U2X4</accession>
<feature type="compositionally biased region" description="Low complexity" evidence="3">
    <location>
        <begin position="264"/>
        <end position="277"/>
    </location>
</feature>
<dbReference type="SMART" id="SM00671">
    <property type="entry name" value="SEL1"/>
    <property type="match status" value="5"/>
</dbReference>